<dbReference type="Pfam" id="PF00581">
    <property type="entry name" value="Rhodanese"/>
    <property type="match status" value="1"/>
</dbReference>
<dbReference type="PROSITE" id="PS50206">
    <property type="entry name" value="RHODANESE_3"/>
    <property type="match status" value="1"/>
</dbReference>
<protein>
    <submittedName>
        <fullName evidence="3">Rhodanese-related sulfurtransferase</fullName>
    </submittedName>
</protein>
<evidence type="ECO:0000256" key="1">
    <source>
        <dbReference type="SAM" id="Phobius"/>
    </source>
</evidence>
<dbReference type="InterPro" id="IPR001763">
    <property type="entry name" value="Rhodanese-like_dom"/>
</dbReference>
<dbReference type="RefSeq" id="WP_015282453.1">
    <property type="nucleotide sequence ID" value="NC_019940.1"/>
</dbReference>
<dbReference type="InterPro" id="IPR036873">
    <property type="entry name" value="Rhodanese-like_dom_sf"/>
</dbReference>
<dbReference type="CDD" id="cd00158">
    <property type="entry name" value="RHOD"/>
    <property type="match status" value="1"/>
</dbReference>
<dbReference type="SMART" id="SM00450">
    <property type="entry name" value="RHOD"/>
    <property type="match status" value="1"/>
</dbReference>
<accession>L0GZY4</accession>
<keyword evidence="1" id="KW-0472">Membrane</keyword>
<dbReference type="PATRIC" id="fig|765912.4.peg.3596"/>
<dbReference type="Gene3D" id="3.40.250.10">
    <property type="entry name" value="Rhodanese-like domain"/>
    <property type="match status" value="1"/>
</dbReference>
<feature type="transmembrane region" description="Helical" evidence="1">
    <location>
        <begin position="6"/>
        <end position="24"/>
    </location>
</feature>
<evidence type="ECO:0000313" key="3">
    <source>
        <dbReference type="EMBL" id="AGA92328.1"/>
    </source>
</evidence>
<dbReference type="SUPFAM" id="SSF52821">
    <property type="entry name" value="Rhodanese/Cell cycle control phosphatase"/>
    <property type="match status" value="1"/>
</dbReference>
<name>L0GZY4_9GAMM</name>
<evidence type="ECO:0000313" key="4">
    <source>
        <dbReference type="Proteomes" id="UP000010816"/>
    </source>
</evidence>
<proteinExistence type="predicted"/>
<dbReference type="InterPro" id="IPR050229">
    <property type="entry name" value="GlpE_sulfurtransferase"/>
</dbReference>
<reference evidence="3 4" key="1">
    <citation type="submission" date="2011-09" db="EMBL/GenBank/DDBJ databases">
        <title>Complete sequence of chromosome of Thioflavicoccus mobilis 8321.</title>
        <authorList>
            <consortium name="US DOE Joint Genome Institute"/>
            <person name="Lucas S."/>
            <person name="Han J."/>
            <person name="Lapidus A."/>
            <person name="Cheng J.-F."/>
            <person name="Goodwin L."/>
            <person name="Pitluck S."/>
            <person name="Peters L."/>
            <person name="Ovchinnikova G."/>
            <person name="Lu M."/>
            <person name="Detter J.C."/>
            <person name="Han C."/>
            <person name="Tapia R."/>
            <person name="Land M."/>
            <person name="Hauser L."/>
            <person name="Kyrpides N."/>
            <person name="Ivanova N."/>
            <person name="Pagani I."/>
            <person name="Vogl K."/>
            <person name="Liu Z."/>
            <person name="Imhoff J."/>
            <person name="Thiel V."/>
            <person name="Frigaard N.-U."/>
            <person name="Bryant D."/>
            <person name="Woyke T."/>
        </authorList>
    </citation>
    <scope>NUCLEOTIDE SEQUENCE [LARGE SCALE GENOMIC DNA]</scope>
    <source>
        <strain evidence="3 4">8321</strain>
    </source>
</reference>
<dbReference type="AlphaFoldDB" id="L0GZY4"/>
<keyword evidence="1" id="KW-1133">Transmembrane helix</keyword>
<gene>
    <name evidence="3" type="ORF">Thimo_3672</name>
</gene>
<dbReference type="Proteomes" id="UP000010816">
    <property type="component" value="Chromosome"/>
</dbReference>
<keyword evidence="4" id="KW-1185">Reference proteome</keyword>
<dbReference type="HOGENOM" id="CLU_089574_1_5_6"/>
<dbReference type="PANTHER" id="PTHR43031">
    <property type="entry name" value="FAD-DEPENDENT OXIDOREDUCTASE"/>
    <property type="match status" value="1"/>
</dbReference>
<dbReference type="EMBL" id="CP003051">
    <property type="protein sequence ID" value="AGA92328.1"/>
    <property type="molecule type" value="Genomic_DNA"/>
</dbReference>
<keyword evidence="1" id="KW-0812">Transmembrane</keyword>
<feature type="domain" description="Rhodanese" evidence="2">
    <location>
        <begin position="45"/>
        <end position="135"/>
    </location>
</feature>
<dbReference type="GO" id="GO:0016740">
    <property type="term" value="F:transferase activity"/>
    <property type="evidence" value="ECO:0007669"/>
    <property type="project" value="UniProtKB-KW"/>
</dbReference>
<dbReference type="eggNOG" id="COG0607">
    <property type="taxonomic scope" value="Bacteria"/>
</dbReference>
<dbReference type="STRING" id="765912.Thimo_3672"/>
<organism evidence="3 4">
    <name type="scientific">Thioflavicoccus mobilis 8321</name>
    <dbReference type="NCBI Taxonomy" id="765912"/>
    <lineage>
        <taxon>Bacteria</taxon>
        <taxon>Pseudomonadati</taxon>
        <taxon>Pseudomonadota</taxon>
        <taxon>Gammaproteobacteria</taxon>
        <taxon>Chromatiales</taxon>
        <taxon>Chromatiaceae</taxon>
        <taxon>Thioflavicoccus</taxon>
    </lineage>
</organism>
<dbReference type="KEGG" id="tmb:Thimo_3672"/>
<evidence type="ECO:0000259" key="2">
    <source>
        <dbReference type="PROSITE" id="PS50206"/>
    </source>
</evidence>
<sequence length="138" mass="15174">MILEFVGNNWLLVLAFVVISGLLIQNLLVGNKGAVDPVEATDLINHKDAVVVDVRPAADFSKGHIVNAINIPFNGFKNQLGILHKHKERPVIVNCRSGSQSALACRHLRKEGFPDVHNLRGGIMAWENAGLPLTRKKR</sequence>
<keyword evidence="3" id="KW-0808">Transferase</keyword>
<dbReference type="PANTHER" id="PTHR43031:SF18">
    <property type="entry name" value="RHODANESE-RELATED SULFURTRANSFERASES"/>
    <property type="match status" value="1"/>
</dbReference>